<keyword evidence="3 6" id="KW-0808">Transferase</keyword>
<comment type="subcellular location">
    <subcellularLocation>
        <location evidence="3">Cytoplasm</location>
    </subcellularLocation>
</comment>
<dbReference type="HAMAP" id="MF_00376">
    <property type="entry name" value="Dephospho_CoA_kinase"/>
    <property type="match status" value="1"/>
</dbReference>
<keyword evidence="3 6" id="KW-0418">Kinase</keyword>
<dbReference type="SUPFAM" id="SSF52540">
    <property type="entry name" value="P-loop containing nucleoside triphosphate hydrolases"/>
    <property type="match status" value="1"/>
</dbReference>
<gene>
    <name evidence="3 6" type="primary">coaE</name>
    <name evidence="6" type="ORF">OS242_11995</name>
</gene>
<dbReference type="EC" id="2.7.1.24" evidence="3 4"/>
<reference evidence="6 7" key="1">
    <citation type="submission" date="2022-11" db="EMBL/GenBank/DDBJ databases">
        <title>Study of microbial diversity in lake waters.</title>
        <authorList>
            <person name="Zhang J."/>
        </authorList>
    </citation>
    <scope>NUCLEOTIDE SEQUENCE [LARGE SCALE GENOMIC DNA]</scope>
    <source>
        <strain evidence="6 7">DT12</strain>
    </source>
</reference>
<dbReference type="Proteomes" id="UP001208017">
    <property type="component" value="Unassembled WGS sequence"/>
</dbReference>
<comment type="pathway">
    <text evidence="3">Cofactor biosynthesis; coenzyme A biosynthesis; CoA from (R)-pantothenate: step 5/5.</text>
</comment>
<keyword evidence="2 3" id="KW-0067">ATP-binding</keyword>
<dbReference type="PROSITE" id="PS51219">
    <property type="entry name" value="DPCK"/>
    <property type="match status" value="1"/>
</dbReference>
<dbReference type="Gene3D" id="3.40.50.300">
    <property type="entry name" value="P-loop containing nucleotide triphosphate hydrolases"/>
    <property type="match status" value="1"/>
</dbReference>
<comment type="similarity">
    <text evidence="3">Belongs to the CoaE family.</text>
</comment>
<evidence type="ECO:0000256" key="1">
    <source>
        <dbReference type="ARBA" id="ARBA00022741"/>
    </source>
</evidence>
<dbReference type="EMBL" id="JAPMLT010000005">
    <property type="protein sequence ID" value="MCX7570688.1"/>
    <property type="molecule type" value="Genomic_DNA"/>
</dbReference>
<dbReference type="InterPro" id="IPR027417">
    <property type="entry name" value="P-loop_NTPase"/>
</dbReference>
<evidence type="ECO:0000256" key="5">
    <source>
        <dbReference type="SAM" id="Coils"/>
    </source>
</evidence>
<evidence type="ECO:0000313" key="6">
    <source>
        <dbReference type="EMBL" id="MCX7570688.1"/>
    </source>
</evidence>
<dbReference type="Pfam" id="PF01121">
    <property type="entry name" value="CoaE"/>
    <property type="match status" value="1"/>
</dbReference>
<dbReference type="PANTHER" id="PTHR10695:SF46">
    <property type="entry name" value="BIFUNCTIONAL COENZYME A SYNTHASE-RELATED"/>
    <property type="match status" value="1"/>
</dbReference>
<feature type="coiled-coil region" evidence="5">
    <location>
        <begin position="178"/>
        <end position="205"/>
    </location>
</feature>
<comment type="caution">
    <text evidence="6">The sequence shown here is derived from an EMBL/GenBank/DDBJ whole genome shotgun (WGS) entry which is preliminary data.</text>
</comment>
<dbReference type="InterPro" id="IPR001977">
    <property type="entry name" value="Depp_CoAkinase"/>
</dbReference>
<feature type="binding site" evidence="3">
    <location>
        <begin position="10"/>
        <end position="15"/>
    </location>
    <ligand>
        <name>ATP</name>
        <dbReference type="ChEBI" id="CHEBI:30616"/>
    </ligand>
</feature>
<evidence type="ECO:0000313" key="7">
    <source>
        <dbReference type="Proteomes" id="UP001208017"/>
    </source>
</evidence>
<dbReference type="NCBIfam" id="TIGR00152">
    <property type="entry name" value="dephospho-CoA kinase"/>
    <property type="match status" value="1"/>
</dbReference>
<accession>A0ABT3X1B3</accession>
<proteinExistence type="inferred from homology"/>
<evidence type="ECO:0000256" key="4">
    <source>
        <dbReference type="NCBIfam" id="TIGR00152"/>
    </source>
</evidence>
<sequence>MIVGLTGSIATGKSTVSKMLAEHGAVIIDADKIVRRVQEPGQPAWRGIVEHFGEGVLQEDGTLDRAKLGDLVFQDSTNRQRLNEIVHPIVREERDRETAQARERDSQAIIIWDIPLLIETGIYKDVDRVVVVYVDQETQLSRLLSRDELSEEQAKARIDAQMPIEEKKAYADYLIDNRGTLEETAEQVRRVYEQLRELAAQERTE</sequence>
<evidence type="ECO:0000256" key="3">
    <source>
        <dbReference type="HAMAP-Rule" id="MF_00376"/>
    </source>
</evidence>
<comment type="catalytic activity">
    <reaction evidence="3">
        <text>3'-dephospho-CoA + ATP = ADP + CoA + H(+)</text>
        <dbReference type="Rhea" id="RHEA:18245"/>
        <dbReference type="ChEBI" id="CHEBI:15378"/>
        <dbReference type="ChEBI" id="CHEBI:30616"/>
        <dbReference type="ChEBI" id="CHEBI:57287"/>
        <dbReference type="ChEBI" id="CHEBI:57328"/>
        <dbReference type="ChEBI" id="CHEBI:456216"/>
        <dbReference type="EC" id="2.7.1.24"/>
    </reaction>
</comment>
<keyword evidence="3" id="KW-0963">Cytoplasm</keyword>
<keyword evidence="7" id="KW-1185">Reference proteome</keyword>
<dbReference type="PANTHER" id="PTHR10695">
    <property type="entry name" value="DEPHOSPHO-COA KINASE-RELATED"/>
    <property type="match status" value="1"/>
</dbReference>
<organism evidence="6 7">
    <name type="scientific">Tumebacillus lacus</name>
    <dbReference type="NCBI Taxonomy" id="2995335"/>
    <lineage>
        <taxon>Bacteria</taxon>
        <taxon>Bacillati</taxon>
        <taxon>Bacillota</taxon>
        <taxon>Bacilli</taxon>
        <taxon>Bacillales</taxon>
        <taxon>Alicyclobacillaceae</taxon>
        <taxon>Tumebacillus</taxon>
    </lineage>
</organism>
<name>A0ABT3X1B3_9BACL</name>
<keyword evidence="3" id="KW-0173">Coenzyme A biosynthesis</keyword>
<keyword evidence="1 3" id="KW-0547">Nucleotide-binding</keyword>
<dbReference type="CDD" id="cd02022">
    <property type="entry name" value="DPCK"/>
    <property type="match status" value="1"/>
</dbReference>
<dbReference type="RefSeq" id="WP_267151936.1">
    <property type="nucleotide sequence ID" value="NZ_JAPMLT010000005.1"/>
</dbReference>
<evidence type="ECO:0000256" key="2">
    <source>
        <dbReference type="ARBA" id="ARBA00022840"/>
    </source>
</evidence>
<keyword evidence="5" id="KW-0175">Coiled coil</keyword>
<comment type="function">
    <text evidence="3">Catalyzes the phosphorylation of the 3'-hydroxyl group of dephosphocoenzyme A to form coenzyme A.</text>
</comment>
<protein>
    <recommendedName>
        <fullName evidence="3 4">Dephospho-CoA kinase</fullName>
        <ecNumber evidence="3 4">2.7.1.24</ecNumber>
    </recommendedName>
    <alternativeName>
        <fullName evidence="3">Dephosphocoenzyme A kinase</fullName>
    </alternativeName>
</protein>
<dbReference type="GO" id="GO:0004140">
    <property type="term" value="F:dephospho-CoA kinase activity"/>
    <property type="evidence" value="ECO:0007669"/>
    <property type="project" value="UniProtKB-EC"/>
</dbReference>